<evidence type="ECO:0000256" key="4">
    <source>
        <dbReference type="SAM" id="SignalP"/>
    </source>
</evidence>
<comment type="similarity">
    <text evidence="2">Belongs to the bacterial solute-binding protein 2 family.</text>
</comment>
<dbReference type="InterPro" id="IPR028082">
    <property type="entry name" value="Peripla_BP_I"/>
</dbReference>
<dbReference type="EMBL" id="SJDL01000005">
    <property type="protein sequence ID" value="TBW58100.1"/>
    <property type="molecule type" value="Genomic_DNA"/>
</dbReference>
<evidence type="ECO:0000259" key="5">
    <source>
        <dbReference type="Pfam" id="PF13407"/>
    </source>
</evidence>
<evidence type="ECO:0000256" key="2">
    <source>
        <dbReference type="ARBA" id="ARBA00007639"/>
    </source>
</evidence>
<evidence type="ECO:0000256" key="1">
    <source>
        <dbReference type="ARBA" id="ARBA00004196"/>
    </source>
</evidence>
<keyword evidence="7" id="KW-1185">Reference proteome</keyword>
<protein>
    <submittedName>
        <fullName evidence="6">Sugar ABC transporter substrate-binding protein</fullName>
    </submittedName>
</protein>
<dbReference type="PANTHER" id="PTHR46847:SF2">
    <property type="entry name" value="ABC TRANSPORTER SUGAR-BINDING PROTEIN"/>
    <property type="match status" value="1"/>
</dbReference>
<dbReference type="PANTHER" id="PTHR46847">
    <property type="entry name" value="D-ALLOSE-BINDING PERIPLASMIC PROTEIN-RELATED"/>
    <property type="match status" value="1"/>
</dbReference>
<dbReference type="RefSeq" id="WP_131479441.1">
    <property type="nucleotide sequence ID" value="NZ_SJDL01000005.1"/>
</dbReference>
<gene>
    <name evidence="6" type="ORF">EZI54_04385</name>
</gene>
<dbReference type="Gene3D" id="3.40.50.2300">
    <property type="match status" value="2"/>
</dbReference>
<accession>A0ABY1ZSQ5</accession>
<feature type="chain" id="PRO_5045109694" evidence="4">
    <location>
        <begin position="21"/>
        <end position="311"/>
    </location>
</feature>
<dbReference type="InterPro" id="IPR025997">
    <property type="entry name" value="SBP_2_dom"/>
</dbReference>
<dbReference type="SUPFAM" id="SSF53822">
    <property type="entry name" value="Periplasmic binding protein-like I"/>
    <property type="match status" value="1"/>
</dbReference>
<dbReference type="Pfam" id="PF13407">
    <property type="entry name" value="Peripla_BP_4"/>
    <property type="match status" value="1"/>
</dbReference>
<evidence type="ECO:0000313" key="7">
    <source>
        <dbReference type="Proteomes" id="UP000313645"/>
    </source>
</evidence>
<feature type="signal peptide" evidence="4">
    <location>
        <begin position="1"/>
        <end position="20"/>
    </location>
</feature>
<comment type="subcellular location">
    <subcellularLocation>
        <location evidence="1">Cell envelope</location>
    </subcellularLocation>
</comment>
<feature type="domain" description="Periplasmic binding protein" evidence="5">
    <location>
        <begin position="26"/>
        <end position="272"/>
    </location>
</feature>
<organism evidence="6 7">
    <name type="scientific">Marinobacter halodurans</name>
    <dbReference type="NCBI Taxonomy" id="2528979"/>
    <lineage>
        <taxon>Bacteria</taxon>
        <taxon>Pseudomonadati</taxon>
        <taxon>Pseudomonadota</taxon>
        <taxon>Gammaproteobacteria</taxon>
        <taxon>Pseudomonadales</taxon>
        <taxon>Marinobacteraceae</taxon>
        <taxon>Marinobacter</taxon>
    </lineage>
</organism>
<sequence length="311" mass="32861">MKRLLAIGMLGLMITLTAAADDRLRIGVSVADLGNAFFYSLAEAIQAEAEAQSGRPVAMTVVSSAYDLKRQRRQIRQFIDDRVAIILLTAADSEAIEPDIRLAQKAGIVVAAIDIDARGADITVTTDNVQAGEIACQYLVDRLNHRGEVAVVNGAQVSSVTERVAGCRSVLNNYPDIHLVGDQYNGGGTFGGGLEAGTFLLSQQPAVQGIFAINDPSALGAAQAAELSGRDDIQIVSVDGSPAFIRAMREHQPNLAATAAQSPARMAKLAVARSLARMAHPGEPPQTIRIPTHLIDPGTLAASEGEVDQRY</sequence>
<evidence type="ECO:0000256" key="3">
    <source>
        <dbReference type="ARBA" id="ARBA00022729"/>
    </source>
</evidence>
<reference evidence="6 7" key="1">
    <citation type="submission" date="2019-02" db="EMBL/GenBank/DDBJ databases">
        <title>Marinobacter halodurans sp. nov., a marine bacterium isolated from sea tidal flat.</title>
        <authorList>
            <person name="Yoo Y."/>
            <person name="Lee D.W."/>
            <person name="Kim B.S."/>
            <person name="Kim J.-J."/>
        </authorList>
    </citation>
    <scope>NUCLEOTIDE SEQUENCE [LARGE SCALE GENOMIC DNA]</scope>
    <source>
        <strain evidence="6 7">YJ-S3-2</strain>
    </source>
</reference>
<dbReference type="Proteomes" id="UP000313645">
    <property type="component" value="Unassembled WGS sequence"/>
</dbReference>
<proteinExistence type="inferred from homology"/>
<evidence type="ECO:0000313" key="6">
    <source>
        <dbReference type="EMBL" id="TBW58100.1"/>
    </source>
</evidence>
<keyword evidence="3 4" id="KW-0732">Signal</keyword>
<name>A0ABY1ZSQ5_9GAMM</name>
<comment type="caution">
    <text evidence="6">The sequence shown here is derived from an EMBL/GenBank/DDBJ whole genome shotgun (WGS) entry which is preliminary data.</text>
</comment>